<evidence type="ECO:0000256" key="2">
    <source>
        <dbReference type="ARBA" id="ARBA00023002"/>
    </source>
</evidence>
<keyword evidence="5" id="KW-1185">Reference proteome</keyword>
<feature type="domain" description="Flavin reductase like" evidence="3">
    <location>
        <begin position="21"/>
        <end position="161"/>
    </location>
</feature>
<dbReference type="InterPro" id="IPR002563">
    <property type="entry name" value="Flavin_Rdtase-like_dom"/>
</dbReference>
<gene>
    <name evidence="4" type="ORF">ACFPUZ_02580</name>
</gene>
<sequence length="193" mass="20962">MNKTEPPPPSIAEGKKLRNIFGQFASGVTVVTTTSADGTPHGATVTAFTSISLEPRLCQVTLTRTSKACSILADNTFAVNILAADQDDIALHFAGRPREEPIRWGEHDIAPSLCGNLATLWCRPWARVDAGDHIIFLGEIVDAEITEDRDPLLFFRSTFHDIGPTSHDGLWTHSGDDPLTGWFGANADLRPLT</sequence>
<dbReference type="Pfam" id="PF01613">
    <property type="entry name" value="Flavin_Reduct"/>
    <property type="match status" value="1"/>
</dbReference>
<reference evidence="5" key="1">
    <citation type="journal article" date="2019" name="Int. J. Syst. Evol. Microbiol.">
        <title>The Global Catalogue of Microorganisms (GCM) 10K type strain sequencing project: providing services to taxonomists for standard genome sequencing and annotation.</title>
        <authorList>
            <consortium name="The Broad Institute Genomics Platform"/>
            <consortium name="The Broad Institute Genome Sequencing Center for Infectious Disease"/>
            <person name="Wu L."/>
            <person name="Ma J."/>
        </authorList>
    </citation>
    <scope>NUCLEOTIDE SEQUENCE [LARGE SCALE GENOMIC DNA]</scope>
    <source>
        <strain evidence="5">CCUG 51943</strain>
    </source>
</reference>
<proteinExistence type="inferred from homology"/>
<dbReference type="PANTHER" id="PTHR30466:SF1">
    <property type="entry name" value="FMN REDUCTASE (NADH) RUTF"/>
    <property type="match status" value="1"/>
</dbReference>
<accession>A0ABW1QB16</accession>
<dbReference type="Proteomes" id="UP001596244">
    <property type="component" value="Unassembled WGS sequence"/>
</dbReference>
<dbReference type="RefSeq" id="WP_376999577.1">
    <property type="nucleotide sequence ID" value="NZ_JBHSQE010000001.1"/>
</dbReference>
<protein>
    <submittedName>
        <fullName evidence="4">Flavin reductase family protein</fullName>
        <ecNumber evidence="4">1.-.-.-</ecNumber>
    </submittedName>
</protein>
<organism evidence="4 5">
    <name type="scientific">Corynebacterium nasicanis</name>
    <dbReference type="NCBI Taxonomy" id="1448267"/>
    <lineage>
        <taxon>Bacteria</taxon>
        <taxon>Bacillati</taxon>
        <taxon>Actinomycetota</taxon>
        <taxon>Actinomycetes</taxon>
        <taxon>Mycobacteriales</taxon>
        <taxon>Corynebacteriaceae</taxon>
        <taxon>Corynebacterium</taxon>
    </lineage>
</organism>
<dbReference type="Gene3D" id="2.30.110.10">
    <property type="entry name" value="Electron Transport, Fmn-binding Protein, Chain A"/>
    <property type="match status" value="1"/>
</dbReference>
<evidence type="ECO:0000313" key="5">
    <source>
        <dbReference type="Proteomes" id="UP001596244"/>
    </source>
</evidence>
<dbReference type="InterPro" id="IPR050268">
    <property type="entry name" value="NADH-dep_flavin_reductase"/>
</dbReference>
<name>A0ABW1QB16_9CORY</name>
<comment type="caution">
    <text evidence="4">The sequence shown here is derived from an EMBL/GenBank/DDBJ whole genome shotgun (WGS) entry which is preliminary data.</text>
</comment>
<dbReference type="PANTHER" id="PTHR30466">
    <property type="entry name" value="FLAVIN REDUCTASE"/>
    <property type="match status" value="1"/>
</dbReference>
<evidence type="ECO:0000313" key="4">
    <source>
        <dbReference type="EMBL" id="MFC6145698.1"/>
    </source>
</evidence>
<evidence type="ECO:0000259" key="3">
    <source>
        <dbReference type="SMART" id="SM00903"/>
    </source>
</evidence>
<comment type="similarity">
    <text evidence="1">Belongs to the non-flavoprotein flavin reductase family.</text>
</comment>
<dbReference type="GO" id="GO:0016491">
    <property type="term" value="F:oxidoreductase activity"/>
    <property type="evidence" value="ECO:0007669"/>
    <property type="project" value="UniProtKB-KW"/>
</dbReference>
<keyword evidence="2 4" id="KW-0560">Oxidoreductase</keyword>
<evidence type="ECO:0000256" key="1">
    <source>
        <dbReference type="ARBA" id="ARBA00008898"/>
    </source>
</evidence>
<dbReference type="SUPFAM" id="SSF50475">
    <property type="entry name" value="FMN-binding split barrel"/>
    <property type="match status" value="1"/>
</dbReference>
<dbReference type="EC" id="1.-.-.-" evidence="4"/>
<dbReference type="EMBL" id="JBHSQE010000001">
    <property type="protein sequence ID" value="MFC6145698.1"/>
    <property type="molecule type" value="Genomic_DNA"/>
</dbReference>
<dbReference type="SMART" id="SM00903">
    <property type="entry name" value="Flavin_Reduct"/>
    <property type="match status" value="1"/>
</dbReference>
<dbReference type="InterPro" id="IPR012349">
    <property type="entry name" value="Split_barrel_FMN-bd"/>
</dbReference>